<dbReference type="EMBL" id="NBIU01000009">
    <property type="protein sequence ID" value="PZT48311.1"/>
    <property type="molecule type" value="Genomic_DNA"/>
</dbReference>
<accession>A0A2W6MWL5</accession>
<comment type="function">
    <text evidence="5">This is 1 of the proteins that bind and probably mediate the attachment of the 5S RNA into the large ribosomal subunit, where it forms part of the central protuberance. In the 70S ribosome it contacts protein S13 of the 30S subunit (bridge B1b), connecting the 2 subunits; this bridge is implicated in subunit movement. Contacts the P site tRNA; the 5S rRNA and some of its associated proteins might help stabilize positioning of ribosome-bound tRNAs.</text>
</comment>
<evidence type="ECO:0000313" key="10">
    <source>
        <dbReference type="Proteomes" id="UP000249746"/>
    </source>
</evidence>
<dbReference type="PROSITE" id="PS00358">
    <property type="entry name" value="RIBOSOMAL_L5"/>
    <property type="match status" value="1"/>
</dbReference>
<dbReference type="Proteomes" id="UP000249746">
    <property type="component" value="Unassembled WGS sequence"/>
</dbReference>
<name>A0A2W6MWL5_9HELI</name>
<comment type="similarity">
    <text evidence="1 5 6">Belongs to the universal ribosomal protein uL5 family.</text>
</comment>
<gene>
    <name evidence="5" type="primary">rplE</name>
    <name evidence="9" type="ORF">B6S12_04435</name>
</gene>
<proteinExistence type="inferred from homology"/>
<dbReference type="GO" id="GO:0000049">
    <property type="term" value="F:tRNA binding"/>
    <property type="evidence" value="ECO:0007669"/>
    <property type="project" value="UniProtKB-UniRule"/>
</dbReference>
<dbReference type="PIRSF" id="PIRSF002161">
    <property type="entry name" value="Ribosomal_L5"/>
    <property type="match status" value="1"/>
</dbReference>
<dbReference type="GO" id="GO:0003735">
    <property type="term" value="F:structural constituent of ribosome"/>
    <property type="evidence" value="ECO:0007669"/>
    <property type="project" value="InterPro"/>
</dbReference>
<organism evidence="9 10">
    <name type="scientific">Helicobacter valdiviensis</name>
    <dbReference type="NCBI Taxonomy" id="1458358"/>
    <lineage>
        <taxon>Bacteria</taxon>
        <taxon>Pseudomonadati</taxon>
        <taxon>Campylobacterota</taxon>
        <taxon>Epsilonproteobacteria</taxon>
        <taxon>Campylobacterales</taxon>
        <taxon>Helicobacteraceae</taxon>
        <taxon>Helicobacter</taxon>
    </lineage>
</organism>
<dbReference type="GO" id="GO:1990904">
    <property type="term" value="C:ribonucleoprotein complex"/>
    <property type="evidence" value="ECO:0007669"/>
    <property type="project" value="UniProtKB-KW"/>
</dbReference>
<dbReference type="AlphaFoldDB" id="A0A2W6MWL5"/>
<dbReference type="Pfam" id="PF00673">
    <property type="entry name" value="Ribosomal_L5_C"/>
    <property type="match status" value="1"/>
</dbReference>
<evidence type="ECO:0000313" key="9">
    <source>
        <dbReference type="EMBL" id="PZT48311.1"/>
    </source>
</evidence>
<dbReference type="FunFam" id="3.30.1440.10:FF:000001">
    <property type="entry name" value="50S ribosomal protein L5"/>
    <property type="match status" value="1"/>
</dbReference>
<reference evidence="9 10" key="1">
    <citation type="submission" date="2017-03" db="EMBL/GenBank/DDBJ databases">
        <title>Genomic and clinical evidence uncovers the enterohepatic species Helicobacter valdiviensis as a potential human intestinal pathogen.</title>
        <authorList>
            <person name="Fresia P."/>
            <person name="Jara R."/>
            <person name="Sierra R."/>
            <person name="Ferres I."/>
            <person name="Greif G."/>
            <person name="Iraola G."/>
            <person name="Collado L."/>
        </authorList>
    </citation>
    <scope>NUCLEOTIDE SEQUENCE [LARGE SCALE GENOMIC DNA]</scope>
    <source>
        <strain evidence="9 10">WBE14</strain>
    </source>
</reference>
<dbReference type="NCBIfam" id="NF000585">
    <property type="entry name" value="PRK00010.1"/>
    <property type="match status" value="1"/>
</dbReference>
<dbReference type="InterPro" id="IPR031310">
    <property type="entry name" value="Ribosomal_uL5_N"/>
</dbReference>
<comment type="subunit">
    <text evidence="5">Part of the 50S ribosomal subunit; part of the 5S rRNA/L5/L18/L25 subcomplex. Contacts the 5S rRNA and the P site tRNA. Forms a bridge to the 30S subunit in the 70S ribosome.</text>
</comment>
<sequence length="184" mass="20436">MFQLKTAYKNEIRAKLAEELGIKNPMLLPKLEKIVISVGAGEYAKDTKIMQNIADTISLIAGQKAVITIAKKSVAGFKMREGMPMGVKVTLRGNQMYNFLEKLIVIALPRVKDFRGIPRNGFDGRGNYNFGVTEQLIFPEVVYDDIMVSHGMNITFVTSATNDKDAFKLLELFGLPFAKGRTNG</sequence>
<dbReference type="GO" id="GO:0019843">
    <property type="term" value="F:rRNA binding"/>
    <property type="evidence" value="ECO:0007669"/>
    <property type="project" value="UniProtKB-UniRule"/>
</dbReference>
<feature type="domain" description="Large ribosomal subunit protein uL5 N-terminal" evidence="7">
    <location>
        <begin position="24"/>
        <end position="80"/>
    </location>
</feature>
<dbReference type="PANTHER" id="PTHR11994">
    <property type="entry name" value="60S RIBOSOMAL PROTEIN L11-RELATED"/>
    <property type="match status" value="1"/>
</dbReference>
<dbReference type="InterPro" id="IPR031309">
    <property type="entry name" value="Ribosomal_uL5_C"/>
</dbReference>
<dbReference type="InterPro" id="IPR020930">
    <property type="entry name" value="Ribosomal_uL5_bac-type"/>
</dbReference>
<keyword evidence="10" id="KW-1185">Reference proteome</keyword>
<keyword evidence="5" id="KW-0694">RNA-binding</keyword>
<evidence type="ECO:0000259" key="8">
    <source>
        <dbReference type="Pfam" id="PF00673"/>
    </source>
</evidence>
<dbReference type="InterPro" id="IPR002132">
    <property type="entry name" value="Ribosomal_uL5"/>
</dbReference>
<dbReference type="InterPro" id="IPR022803">
    <property type="entry name" value="Ribosomal_uL5_dom_sf"/>
</dbReference>
<keyword evidence="2 5" id="KW-0689">Ribosomal protein</keyword>
<dbReference type="Pfam" id="PF00281">
    <property type="entry name" value="Ribosomal_L5"/>
    <property type="match status" value="1"/>
</dbReference>
<dbReference type="Gene3D" id="3.30.1440.10">
    <property type="match status" value="1"/>
</dbReference>
<evidence type="ECO:0000256" key="2">
    <source>
        <dbReference type="ARBA" id="ARBA00022980"/>
    </source>
</evidence>
<dbReference type="RefSeq" id="WP_111229607.1">
    <property type="nucleotide sequence ID" value="NZ_NBIU01000009.1"/>
</dbReference>
<keyword evidence="3 5" id="KW-0687">Ribonucleoprotein</keyword>
<evidence type="ECO:0000256" key="1">
    <source>
        <dbReference type="ARBA" id="ARBA00008553"/>
    </source>
</evidence>
<dbReference type="OrthoDB" id="9806626at2"/>
<comment type="caution">
    <text evidence="9">The sequence shown here is derived from an EMBL/GenBank/DDBJ whole genome shotgun (WGS) entry which is preliminary data.</text>
</comment>
<keyword evidence="5" id="KW-0699">rRNA-binding</keyword>
<evidence type="ECO:0000256" key="6">
    <source>
        <dbReference type="RuleBase" id="RU003930"/>
    </source>
</evidence>
<evidence type="ECO:0000256" key="5">
    <source>
        <dbReference type="HAMAP-Rule" id="MF_01333"/>
    </source>
</evidence>
<feature type="domain" description="Large ribosomal subunit protein uL5 C-terminal" evidence="8">
    <location>
        <begin position="84"/>
        <end position="177"/>
    </location>
</feature>
<dbReference type="GO" id="GO:0005840">
    <property type="term" value="C:ribosome"/>
    <property type="evidence" value="ECO:0007669"/>
    <property type="project" value="UniProtKB-KW"/>
</dbReference>
<protein>
    <recommendedName>
        <fullName evidence="4 5">Large ribosomal subunit protein uL5</fullName>
    </recommendedName>
</protein>
<evidence type="ECO:0000256" key="4">
    <source>
        <dbReference type="ARBA" id="ARBA00035245"/>
    </source>
</evidence>
<dbReference type="GO" id="GO:0006412">
    <property type="term" value="P:translation"/>
    <property type="evidence" value="ECO:0007669"/>
    <property type="project" value="UniProtKB-UniRule"/>
</dbReference>
<dbReference type="SUPFAM" id="SSF55282">
    <property type="entry name" value="RL5-like"/>
    <property type="match status" value="1"/>
</dbReference>
<evidence type="ECO:0000256" key="3">
    <source>
        <dbReference type="ARBA" id="ARBA00023274"/>
    </source>
</evidence>
<dbReference type="HAMAP" id="MF_01333_B">
    <property type="entry name" value="Ribosomal_uL5_B"/>
    <property type="match status" value="1"/>
</dbReference>
<evidence type="ECO:0000259" key="7">
    <source>
        <dbReference type="Pfam" id="PF00281"/>
    </source>
</evidence>
<keyword evidence="5" id="KW-0820">tRNA-binding</keyword>
<dbReference type="InterPro" id="IPR020929">
    <property type="entry name" value="Ribosomal_uL5_CS"/>
</dbReference>